<name>A0AAW9CXQ1_BURTH</name>
<organism evidence="1 2">
    <name type="scientific">Burkholderia thailandensis</name>
    <dbReference type="NCBI Taxonomy" id="57975"/>
    <lineage>
        <taxon>Bacteria</taxon>
        <taxon>Pseudomonadati</taxon>
        <taxon>Pseudomonadota</taxon>
        <taxon>Betaproteobacteria</taxon>
        <taxon>Burkholderiales</taxon>
        <taxon>Burkholderiaceae</taxon>
        <taxon>Burkholderia</taxon>
        <taxon>pseudomallei group</taxon>
    </lineage>
</organism>
<reference evidence="1" key="1">
    <citation type="submission" date="2018-08" db="EMBL/GenBank/DDBJ databases">
        <title>Identification of Burkholderia cepacia strains that express a Burkholderia pseudomallei-like capsular polysaccharide.</title>
        <authorList>
            <person name="Burtnick M.N."/>
            <person name="Vongsouvath M."/>
            <person name="Newton P."/>
            <person name="Wuthiekanun V."/>
            <person name="Limmathurotsakul D."/>
            <person name="Brett P.J."/>
            <person name="Chantratita N."/>
            <person name="Dance D.A."/>
        </authorList>
    </citation>
    <scope>NUCLEOTIDE SEQUENCE</scope>
    <source>
        <strain evidence="1">SBXCC001</strain>
    </source>
</reference>
<accession>A0AAW9CXQ1</accession>
<gene>
    <name evidence="1" type="ORF">C7S16_6870</name>
</gene>
<protein>
    <submittedName>
        <fullName evidence="1">Uncharacterized protein</fullName>
    </submittedName>
</protein>
<proteinExistence type="predicted"/>
<dbReference type="EMBL" id="QXCT01000001">
    <property type="protein sequence ID" value="MDW9252549.1"/>
    <property type="molecule type" value="Genomic_DNA"/>
</dbReference>
<evidence type="ECO:0000313" key="2">
    <source>
        <dbReference type="Proteomes" id="UP001272137"/>
    </source>
</evidence>
<comment type="caution">
    <text evidence="1">The sequence shown here is derived from an EMBL/GenBank/DDBJ whole genome shotgun (WGS) entry which is preliminary data.</text>
</comment>
<sequence length="56" mass="5783">MTGRSRFASRCVRRQNGFGSGGADRSVDHSGARLFQAAGIRASGKQPISGDSSASI</sequence>
<evidence type="ECO:0000313" key="1">
    <source>
        <dbReference type="EMBL" id="MDW9252549.1"/>
    </source>
</evidence>
<dbReference type="AlphaFoldDB" id="A0AAW9CXQ1"/>
<dbReference type="Proteomes" id="UP001272137">
    <property type="component" value="Unassembled WGS sequence"/>
</dbReference>